<dbReference type="InterPro" id="IPR057601">
    <property type="entry name" value="Oar-like_b-barrel"/>
</dbReference>
<protein>
    <recommendedName>
        <fullName evidence="8">TonB-dependent transporter Oar-like beta-barrel domain-containing protein</fullName>
    </recommendedName>
</protein>
<dbReference type="EMBL" id="AP027081">
    <property type="protein sequence ID" value="BDU76903.1"/>
    <property type="molecule type" value="Genomic_DNA"/>
</dbReference>
<dbReference type="RefSeq" id="WP_243330961.1">
    <property type="nucleotide sequence ID" value="NZ_AP027081.1"/>
</dbReference>
<evidence type="ECO:0000313" key="10">
    <source>
        <dbReference type="Proteomes" id="UP001228113"/>
    </source>
</evidence>
<dbReference type="Pfam" id="PF25183">
    <property type="entry name" value="OMP_b-brl_4"/>
    <property type="match status" value="2"/>
</dbReference>
<dbReference type="SUPFAM" id="SSF49464">
    <property type="entry name" value="Carboxypeptidase regulatory domain-like"/>
    <property type="match status" value="1"/>
</dbReference>
<dbReference type="GO" id="GO:0044718">
    <property type="term" value="P:siderophore transmembrane transport"/>
    <property type="evidence" value="ECO:0007669"/>
    <property type="project" value="TreeGrafter"/>
</dbReference>
<feature type="signal peptide" evidence="7">
    <location>
        <begin position="1"/>
        <end position="22"/>
    </location>
</feature>
<dbReference type="Pfam" id="PF13620">
    <property type="entry name" value="CarboxypepD_reg"/>
    <property type="match status" value="1"/>
</dbReference>
<dbReference type="Proteomes" id="UP001228113">
    <property type="component" value="Chromosome"/>
</dbReference>
<feature type="domain" description="TonB-dependent transporter Oar-like beta-barrel" evidence="8">
    <location>
        <begin position="339"/>
        <end position="879"/>
    </location>
</feature>
<dbReference type="Gene3D" id="2.170.130.10">
    <property type="entry name" value="TonB-dependent receptor, plug domain"/>
    <property type="match status" value="1"/>
</dbReference>
<dbReference type="InterPro" id="IPR039426">
    <property type="entry name" value="TonB-dep_rcpt-like"/>
</dbReference>
<keyword evidence="10" id="KW-1185">Reference proteome</keyword>
<dbReference type="InterPro" id="IPR037066">
    <property type="entry name" value="Plug_dom_sf"/>
</dbReference>
<feature type="domain" description="TonB-dependent transporter Oar-like beta-barrel" evidence="8">
    <location>
        <begin position="239"/>
        <end position="312"/>
    </location>
</feature>
<keyword evidence="4" id="KW-0812">Transmembrane</keyword>
<proteinExistence type="predicted"/>
<evidence type="ECO:0000313" key="9">
    <source>
        <dbReference type="EMBL" id="BDU76903.1"/>
    </source>
</evidence>
<evidence type="ECO:0000256" key="4">
    <source>
        <dbReference type="ARBA" id="ARBA00022692"/>
    </source>
</evidence>
<keyword evidence="5" id="KW-0472">Membrane</keyword>
<dbReference type="PANTHER" id="PTHR30069:SF46">
    <property type="entry name" value="OAR PROTEIN"/>
    <property type="match status" value="1"/>
</dbReference>
<dbReference type="PANTHER" id="PTHR30069">
    <property type="entry name" value="TONB-DEPENDENT OUTER MEMBRANE RECEPTOR"/>
    <property type="match status" value="1"/>
</dbReference>
<dbReference type="Gene3D" id="2.60.40.1120">
    <property type="entry name" value="Carboxypeptidase-like, regulatory domain"/>
    <property type="match status" value="1"/>
</dbReference>
<evidence type="ECO:0000256" key="6">
    <source>
        <dbReference type="ARBA" id="ARBA00023237"/>
    </source>
</evidence>
<keyword evidence="2" id="KW-0813">Transport</keyword>
<evidence type="ECO:0000256" key="3">
    <source>
        <dbReference type="ARBA" id="ARBA00022452"/>
    </source>
</evidence>
<dbReference type="InterPro" id="IPR036942">
    <property type="entry name" value="Beta-barrel_TonB_sf"/>
</dbReference>
<evidence type="ECO:0000256" key="2">
    <source>
        <dbReference type="ARBA" id="ARBA00022448"/>
    </source>
</evidence>
<dbReference type="GO" id="GO:0015344">
    <property type="term" value="F:siderophore uptake transmembrane transporter activity"/>
    <property type="evidence" value="ECO:0007669"/>
    <property type="project" value="TreeGrafter"/>
</dbReference>
<evidence type="ECO:0000256" key="5">
    <source>
        <dbReference type="ARBA" id="ARBA00023136"/>
    </source>
</evidence>
<reference evidence="9" key="1">
    <citation type="journal article" date="2023" name="Int. J. Syst. Evol. Microbiol.">
        <title>Mesoterricola silvestris gen. nov., sp. nov., Mesoterricola sediminis sp. nov., Geothrix oryzae sp. nov., Geothrix edaphica sp. nov., Geothrix rubra sp. nov., and Geothrix limicola sp. nov., six novel members of Acidobacteriota isolated from soils.</title>
        <authorList>
            <person name="Itoh H."/>
            <person name="Sugisawa Y."/>
            <person name="Mise K."/>
            <person name="Xu Z."/>
            <person name="Kuniyasu M."/>
            <person name="Ushijima N."/>
            <person name="Kawano K."/>
            <person name="Kobayashi E."/>
            <person name="Shiratori Y."/>
            <person name="Masuda Y."/>
            <person name="Senoo K."/>
        </authorList>
    </citation>
    <scope>NUCLEOTIDE SEQUENCE</scope>
    <source>
        <strain evidence="9">W786</strain>
    </source>
</reference>
<feature type="chain" id="PRO_5041258658" description="TonB-dependent transporter Oar-like beta-barrel domain-containing protein" evidence="7">
    <location>
        <begin position="23"/>
        <end position="966"/>
    </location>
</feature>
<gene>
    <name evidence="9" type="ORF">METESE_18610</name>
</gene>
<evidence type="ECO:0000256" key="7">
    <source>
        <dbReference type="SAM" id="SignalP"/>
    </source>
</evidence>
<keyword evidence="6" id="KW-0998">Cell outer membrane</keyword>
<accession>A0AA48H6J5</accession>
<dbReference type="AlphaFoldDB" id="A0AA48H6J5"/>
<keyword evidence="3" id="KW-1134">Transmembrane beta strand</keyword>
<keyword evidence="7" id="KW-0732">Signal</keyword>
<dbReference type="InterPro" id="IPR008969">
    <property type="entry name" value="CarboxyPept-like_regulatory"/>
</dbReference>
<dbReference type="GO" id="GO:0009279">
    <property type="term" value="C:cell outer membrane"/>
    <property type="evidence" value="ECO:0007669"/>
    <property type="project" value="UniProtKB-SubCell"/>
</dbReference>
<evidence type="ECO:0000259" key="8">
    <source>
        <dbReference type="Pfam" id="PF25183"/>
    </source>
</evidence>
<evidence type="ECO:0000256" key="1">
    <source>
        <dbReference type="ARBA" id="ARBA00004571"/>
    </source>
</evidence>
<organism evidence="9 10">
    <name type="scientific">Mesoterricola sediminis</name>
    <dbReference type="NCBI Taxonomy" id="2927980"/>
    <lineage>
        <taxon>Bacteria</taxon>
        <taxon>Pseudomonadati</taxon>
        <taxon>Acidobacteriota</taxon>
        <taxon>Holophagae</taxon>
        <taxon>Holophagales</taxon>
        <taxon>Holophagaceae</taxon>
        <taxon>Mesoterricola</taxon>
    </lineage>
</organism>
<dbReference type="SUPFAM" id="SSF56935">
    <property type="entry name" value="Porins"/>
    <property type="match status" value="1"/>
</dbReference>
<sequence>MQSALRLSRLLPLLICGAPLLAQGVSSQLTGRITAKGGGGIAGATVTIRNQETGLIRTAVTDANGRYFAPTLPVGAYAVTVAAKGYQTAANLKVTLNLGDAAPLNVTMAAEAAITVEVVASVATVDQERASTAAFISPEAISSIPMKDRSFTTLATLTPQVVVDSQRGNLAIAGQRGVNTSINIDGGDNNEPFFGGAVGAAEGKTPFTISSEAIREYQVITDGASAEFGRMGGGYLNAITKNGTNEYTGSLFYYARPKSMVAKRPDQKVVGDFKQAQFGFASGGPIIKDTLFYFVAYDGQRRTTPINMAFGNPDPTKGGYNTLVASNPYDAVLLSKQGNYDSKADSDTVFARFDWNINANNVIQARVNHSKFTGDTGSGTTAAYENMASDVVKSDAYVLQWNMVINANWMNEFRFNYVKDDMPRDPYSTTPEVSITGGGYYGAYPFDRTYSTKRKQFVENISYTTPTLQLKAGVDYNAVDVAEFFAGNWRGVYYFDNLANYRAGKWTTYRQNFGLNGDVRDAGQFSAETKQIAAYLQADWRISEELKVGLGVRWDKQQNPDYPILDYSNPMAKPMPLTAKIPNDSQFSPRLSFTWTPGFDGGKTVVRGSVGRYVSTTPAVFLYQVFAANARRTGQVDFKAADATTFGIPYGNTGASAFNPANPFWFSAFPSAAAAKVPAFSIWTFSQDFKNPYTDRVNVAVERSFDALVTGLSATYAKGNQLERTRDVNIGTPSVNAYGRTVYSARPNTTYQTMGQYMSDGTSLYHAYTLSLKYHKADSPIEADLYYTYSINKDFDSNERNYSGIGVQDVNDPYKDWGYADTDRRSVLTGYISFNEKRFSGILASLSVRYLSGSPYSVTYSKDMNGDGATTNDRFYIYGQEYGRNSKRTCSQTTLDLGLRRDWTLVGKVKFTASVDIFNILNRQDTYWKIVPSSNPVSTDAAPAVTKNWTMLGDTRQVQLGARLSF</sequence>
<dbReference type="Gene3D" id="2.40.170.20">
    <property type="entry name" value="TonB-dependent receptor, beta-barrel domain"/>
    <property type="match status" value="1"/>
</dbReference>
<dbReference type="KEGG" id="msea:METESE_18610"/>
<name>A0AA48H6J5_9BACT</name>
<comment type="subcellular location">
    <subcellularLocation>
        <location evidence="1">Cell outer membrane</location>
        <topology evidence="1">Multi-pass membrane protein</topology>
    </subcellularLocation>
</comment>